<reference evidence="2 4" key="1">
    <citation type="submission" date="2016-09" db="EMBL/GenBank/DDBJ databases">
        <authorList>
            <consortium name="Pathogen Informatics"/>
            <person name="Sun Q."/>
            <person name="Inoue M."/>
        </authorList>
    </citation>
    <scope>NUCLEOTIDE SEQUENCE [LARGE SCALE GENOMIC DNA]</scope>
    <source>
        <strain evidence="2 4">82C</strain>
    </source>
</reference>
<name>A0A1D4Q8A0_9STAP</name>
<keyword evidence="1" id="KW-1133">Transmembrane helix</keyword>
<protein>
    <submittedName>
        <fullName evidence="3">Uncharacterized protein</fullName>
    </submittedName>
</protein>
<evidence type="ECO:0000313" key="5">
    <source>
        <dbReference type="Proteomes" id="UP000095768"/>
    </source>
</evidence>
<gene>
    <name evidence="3" type="ORF">SAMEA2297795_02228</name>
    <name evidence="2" type="ORF">SAMEA2297796_02011</name>
</gene>
<keyword evidence="4" id="KW-1185">Reference proteome</keyword>
<feature type="transmembrane region" description="Helical" evidence="1">
    <location>
        <begin position="31"/>
        <end position="48"/>
    </location>
</feature>
<keyword evidence="1" id="KW-0812">Transmembrane</keyword>
<organism evidence="3 5">
    <name type="scientific">Staphylococcus caeli</name>
    <dbReference type="NCBI Taxonomy" id="2201815"/>
    <lineage>
        <taxon>Bacteria</taxon>
        <taxon>Bacillati</taxon>
        <taxon>Bacillota</taxon>
        <taxon>Bacilli</taxon>
        <taxon>Bacillales</taxon>
        <taxon>Staphylococcaceae</taxon>
        <taxon>Staphylococcus</taxon>
    </lineage>
</organism>
<proteinExistence type="predicted"/>
<feature type="transmembrane region" description="Helical" evidence="1">
    <location>
        <begin position="7"/>
        <end position="25"/>
    </location>
</feature>
<accession>A0A1D4Q8A0</accession>
<keyword evidence="1" id="KW-0472">Membrane</keyword>
<dbReference type="RefSeq" id="WP_069996184.1">
    <property type="nucleotide sequence ID" value="NZ_FMPG01000012.1"/>
</dbReference>
<dbReference type="Proteomes" id="UP000095768">
    <property type="component" value="Unassembled WGS sequence"/>
</dbReference>
<dbReference type="Proteomes" id="UP000095412">
    <property type="component" value="Unassembled WGS sequence"/>
</dbReference>
<evidence type="ECO:0000313" key="4">
    <source>
        <dbReference type="Proteomes" id="UP000095412"/>
    </source>
</evidence>
<dbReference type="AlphaFoldDB" id="A0A1D4Q8A0"/>
<evidence type="ECO:0000313" key="2">
    <source>
        <dbReference type="EMBL" id="SCT24478.1"/>
    </source>
</evidence>
<evidence type="ECO:0000313" key="3">
    <source>
        <dbReference type="EMBL" id="SCT31342.1"/>
    </source>
</evidence>
<dbReference type="EMBL" id="FMPG01000012">
    <property type="protein sequence ID" value="SCT31342.1"/>
    <property type="molecule type" value="Genomic_DNA"/>
</dbReference>
<evidence type="ECO:0000256" key="1">
    <source>
        <dbReference type="SAM" id="Phobius"/>
    </source>
</evidence>
<reference evidence="3 5" key="2">
    <citation type="submission" date="2016-09" db="EMBL/GenBank/DDBJ databases">
        <authorList>
            <consortium name="Pathogen Informatics"/>
        </authorList>
    </citation>
    <scope>NUCLEOTIDE SEQUENCE [LARGE SCALE GENOMIC DNA]</scope>
    <source>
        <strain evidence="3 5">82B</strain>
    </source>
</reference>
<dbReference type="EMBL" id="FMPI01000016">
    <property type="protein sequence ID" value="SCT24478.1"/>
    <property type="molecule type" value="Genomic_DNA"/>
</dbReference>
<sequence length="68" mass="7546">MSKAVTIHHTINLVLVMGLVALNYFNISNLAVSIILALIITINAALLIRANRKKVERDGVTIDDYKKK</sequence>